<reference evidence="7" key="1">
    <citation type="submission" date="2016-10" db="EMBL/GenBank/DDBJ databases">
        <title>The complete genome sequence of the rumen bacterium Butyrivibrio hungatei MB2003.</title>
        <authorList>
            <person name="Palevich N."/>
            <person name="Kelly W.J."/>
            <person name="Leahy S.C."/>
            <person name="Altermann E."/>
            <person name="Rakonjac J."/>
            <person name="Attwood G.T."/>
        </authorList>
    </citation>
    <scope>NUCLEOTIDE SEQUENCE [LARGE SCALE GENOMIC DNA]</scope>
    <source>
        <strain evidence="7">MB2003</strain>
    </source>
</reference>
<evidence type="ECO:0000256" key="1">
    <source>
        <dbReference type="ARBA" id="ARBA00022729"/>
    </source>
</evidence>
<dbReference type="Proteomes" id="UP000179284">
    <property type="component" value="Chromosome I"/>
</dbReference>
<evidence type="ECO:0000259" key="5">
    <source>
        <dbReference type="Pfam" id="PF24568"/>
    </source>
</evidence>
<evidence type="ECO:0000313" key="6">
    <source>
        <dbReference type="EMBL" id="AOZ97497.1"/>
    </source>
</evidence>
<feature type="coiled-coil region" evidence="2">
    <location>
        <begin position="38"/>
        <end position="139"/>
    </location>
</feature>
<name>A0A1D9P4G7_9FIRM</name>
<dbReference type="AlphaFoldDB" id="A0A1D9P4G7"/>
<dbReference type="InterPro" id="IPR050570">
    <property type="entry name" value="Cell_wall_metabolism_enzyme"/>
</dbReference>
<evidence type="ECO:0000256" key="3">
    <source>
        <dbReference type="SAM" id="SignalP"/>
    </source>
</evidence>
<dbReference type="EMBL" id="CP017831">
    <property type="protein sequence ID" value="AOZ97497.1"/>
    <property type="molecule type" value="Genomic_DNA"/>
</dbReference>
<dbReference type="InterPro" id="IPR011055">
    <property type="entry name" value="Dup_hybrid_motif"/>
</dbReference>
<dbReference type="CDD" id="cd12797">
    <property type="entry name" value="M23_peptidase"/>
    <property type="match status" value="1"/>
</dbReference>
<dbReference type="InterPro" id="IPR016047">
    <property type="entry name" value="M23ase_b-sheet_dom"/>
</dbReference>
<dbReference type="OrthoDB" id="9809488at2"/>
<accession>A0A1D9P4G7</accession>
<dbReference type="GO" id="GO:0004222">
    <property type="term" value="F:metalloendopeptidase activity"/>
    <property type="evidence" value="ECO:0007669"/>
    <property type="project" value="TreeGrafter"/>
</dbReference>
<feature type="domain" description="M23ase beta-sheet core" evidence="4">
    <location>
        <begin position="310"/>
        <end position="405"/>
    </location>
</feature>
<gene>
    <name evidence="6" type="ORF">bhn_I2465</name>
</gene>
<evidence type="ECO:0000259" key="4">
    <source>
        <dbReference type="Pfam" id="PF01551"/>
    </source>
</evidence>
<dbReference type="InterPro" id="IPR057309">
    <property type="entry name" value="PcsB_CC"/>
</dbReference>
<keyword evidence="1 3" id="KW-0732">Signal</keyword>
<feature type="domain" description="Peptidoglycan hydrolase PcsB coiled-coil" evidence="5">
    <location>
        <begin position="126"/>
        <end position="190"/>
    </location>
</feature>
<dbReference type="Pfam" id="PF24568">
    <property type="entry name" value="CC_PcsB"/>
    <property type="match status" value="1"/>
</dbReference>
<dbReference type="SUPFAM" id="SSF51261">
    <property type="entry name" value="Duplicated hybrid motif"/>
    <property type="match status" value="1"/>
</dbReference>
<proteinExistence type="predicted"/>
<evidence type="ECO:0000313" key="7">
    <source>
        <dbReference type="Proteomes" id="UP000179284"/>
    </source>
</evidence>
<organism evidence="6 7">
    <name type="scientific">Butyrivibrio hungatei</name>
    <dbReference type="NCBI Taxonomy" id="185008"/>
    <lineage>
        <taxon>Bacteria</taxon>
        <taxon>Bacillati</taxon>
        <taxon>Bacillota</taxon>
        <taxon>Clostridia</taxon>
        <taxon>Lachnospirales</taxon>
        <taxon>Lachnospiraceae</taxon>
        <taxon>Butyrivibrio</taxon>
    </lineage>
</organism>
<evidence type="ECO:0000256" key="2">
    <source>
        <dbReference type="SAM" id="Coils"/>
    </source>
</evidence>
<feature type="signal peptide" evidence="3">
    <location>
        <begin position="1"/>
        <end position="32"/>
    </location>
</feature>
<dbReference type="KEGG" id="bhu:bhn_I2465"/>
<feature type="chain" id="PRO_5039164500" evidence="3">
    <location>
        <begin position="33"/>
        <end position="410"/>
    </location>
</feature>
<dbReference type="PANTHER" id="PTHR21666">
    <property type="entry name" value="PEPTIDASE-RELATED"/>
    <property type="match status" value="1"/>
</dbReference>
<sequence length="410" mass="45713">MYKFFTRKQGLNKRIITLLLCAAIAICTFANSCITATAEVTEESIKAKEEQISQAKKERDNLSSAKTNLEKVKKDLEKSKSDLNTYITQLDASLTDIQGKIDSLNDQITAKEQEIETTEKELEEAERIQQEQYEAMKKRIKFLYERGDTIYVELLIESGSFSDMLNKAEYIEMLSSYDRKKLDEYIATTELIQVTKEALEEEKATLDAAKAEKEQEEKNLQSLLDTKEQELTNVKSDISSKEAAIAEYEAEIKAENAAIAALEKEVAADKAALYSKYMYDGGMFTWPCPSYSRISDNYGMRMHPTLGIEKMHNGIDLAAPAGSSILAAYNGTVVAADYNSTMGNYIMINHGGGLYTIYMHCSALYVSKGQDVTSGTKIAAVGSTGRSTGNHLHFGVRLNGAYVSPWNYLK</sequence>
<feature type="coiled-coil region" evidence="2">
    <location>
        <begin position="192"/>
        <end position="272"/>
    </location>
</feature>
<keyword evidence="2" id="KW-0175">Coiled coil</keyword>
<dbReference type="PANTHER" id="PTHR21666:SF289">
    <property type="entry name" value="L-ALA--D-GLU ENDOPEPTIDASE"/>
    <property type="match status" value="1"/>
</dbReference>
<protein>
    <submittedName>
        <fullName evidence="6">Peptidase M23 family</fullName>
    </submittedName>
</protein>
<dbReference type="Pfam" id="PF01551">
    <property type="entry name" value="Peptidase_M23"/>
    <property type="match status" value="1"/>
</dbReference>
<dbReference type="Gene3D" id="6.10.250.3150">
    <property type="match status" value="1"/>
</dbReference>
<dbReference type="RefSeq" id="WP_071177093.1">
    <property type="nucleotide sequence ID" value="NZ_CP017831.1"/>
</dbReference>
<dbReference type="Gene3D" id="2.70.70.10">
    <property type="entry name" value="Glucose Permease (Domain IIA)"/>
    <property type="match status" value="1"/>
</dbReference>
<keyword evidence="7" id="KW-1185">Reference proteome</keyword>